<comment type="subcellular location">
    <subcellularLocation>
        <location evidence="5 6">Cell membrane</location>
        <topology evidence="5 6">Multi-pass membrane protein</topology>
    </subcellularLocation>
    <subcellularLocation>
        <location evidence="1">Membrane</location>
        <topology evidence="1">Multi-pass membrane protein</topology>
    </subcellularLocation>
</comment>
<dbReference type="PANTHER" id="PTHR11432:SF3">
    <property type="entry name" value="NADH-UBIQUINONE OXIDOREDUCTASE CHAIN 1"/>
    <property type="match status" value="1"/>
</dbReference>
<comment type="function">
    <text evidence="5">NDH-1 shuttles electrons from NADH, via FMN and iron-sulfur (Fe-S) centers, to quinones in the respiratory chain. The immediate electron acceptor for the enzyme in this species is believed to be ubiquinone. Couples the redox reaction to proton translocation (for every two electrons transferred, four hydrogen ions are translocated across the cytoplasmic membrane), and thus conserves the redox energy in a proton gradient. This subunit may bind ubiquinone.</text>
</comment>
<feature type="transmembrane region" description="Helical" evidence="5">
    <location>
        <begin position="33"/>
        <end position="59"/>
    </location>
</feature>
<protein>
    <recommendedName>
        <fullName evidence="5">NADH-quinone oxidoreductase subunit H</fullName>
        <ecNumber evidence="5">7.1.1.-</ecNumber>
    </recommendedName>
    <alternativeName>
        <fullName evidence="5">NADH dehydrogenase I subunit H</fullName>
    </alternativeName>
    <alternativeName>
        <fullName evidence="5">NDH-1 subunit H</fullName>
    </alternativeName>
</protein>
<dbReference type="InterPro" id="IPR001694">
    <property type="entry name" value="NADH_UbQ_OxRdtase_su1/FPO"/>
</dbReference>
<feature type="transmembrane region" description="Helical" evidence="5">
    <location>
        <begin position="181"/>
        <end position="199"/>
    </location>
</feature>
<feature type="transmembrane region" description="Helical" evidence="5">
    <location>
        <begin position="106"/>
        <end position="128"/>
    </location>
</feature>
<comment type="similarity">
    <text evidence="5 6">Belongs to the complex I subunit 1 family.</text>
</comment>
<keyword evidence="4 5" id="KW-0472">Membrane</keyword>
<feature type="transmembrane region" description="Helical" evidence="5">
    <location>
        <begin position="214"/>
        <end position="235"/>
    </location>
</feature>
<comment type="caution">
    <text evidence="7">The sequence shown here is derived from an EMBL/GenBank/DDBJ whole genome shotgun (WGS) entry which is preliminary data.</text>
</comment>
<keyword evidence="3 5" id="KW-1133">Transmembrane helix</keyword>
<dbReference type="Proteomes" id="UP000053937">
    <property type="component" value="Unassembled WGS sequence"/>
</dbReference>
<evidence type="ECO:0000256" key="1">
    <source>
        <dbReference type="ARBA" id="ARBA00004141"/>
    </source>
</evidence>
<feature type="transmembrane region" description="Helical" evidence="5">
    <location>
        <begin position="313"/>
        <end position="333"/>
    </location>
</feature>
<accession>A0A117MS51</accession>
<dbReference type="NCBIfam" id="NF004741">
    <property type="entry name" value="PRK06076.1-2"/>
    <property type="match status" value="1"/>
</dbReference>
<evidence type="ECO:0000256" key="5">
    <source>
        <dbReference type="HAMAP-Rule" id="MF_01350"/>
    </source>
</evidence>
<reference evidence="7 8" key="1">
    <citation type="submission" date="2015-10" db="EMBL/GenBank/DDBJ databases">
        <title>Draft Genome Sequence of Chlorobium limicola strain Frasassi Growing under Artificial Lighting in the Frasassi Cave System.</title>
        <authorList>
            <person name="Mansor M."/>
            <person name="Macalady J."/>
        </authorList>
    </citation>
    <scope>NUCLEOTIDE SEQUENCE [LARGE SCALE GENOMIC DNA]</scope>
    <source>
        <strain evidence="7 8">Frasassi</strain>
    </source>
</reference>
<dbReference type="GO" id="GO:0003954">
    <property type="term" value="F:NADH dehydrogenase activity"/>
    <property type="evidence" value="ECO:0007669"/>
    <property type="project" value="TreeGrafter"/>
</dbReference>
<name>A0A117MS51_CHLLI</name>
<keyword evidence="5" id="KW-1003">Cell membrane</keyword>
<evidence type="ECO:0000256" key="3">
    <source>
        <dbReference type="ARBA" id="ARBA00022989"/>
    </source>
</evidence>
<dbReference type="Pfam" id="PF00146">
    <property type="entry name" value="NADHdh"/>
    <property type="match status" value="1"/>
</dbReference>
<feature type="transmembrane region" description="Helical" evidence="5">
    <location>
        <begin position="267"/>
        <end position="293"/>
    </location>
</feature>
<organism evidence="7 8">
    <name type="scientific">Chlorobium limicola</name>
    <dbReference type="NCBI Taxonomy" id="1092"/>
    <lineage>
        <taxon>Bacteria</taxon>
        <taxon>Pseudomonadati</taxon>
        <taxon>Chlorobiota</taxon>
        <taxon>Chlorobiia</taxon>
        <taxon>Chlorobiales</taxon>
        <taxon>Chlorobiaceae</taxon>
        <taxon>Chlorobium/Pelodictyon group</taxon>
        <taxon>Chlorobium</taxon>
    </lineage>
</organism>
<dbReference type="GO" id="GO:0005886">
    <property type="term" value="C:plasma membrane"/>
    <property type="evidence" value="ECO:0007669"/>
    <property type="project" value="UniProtKB-SubCell"/>
</dbReference>
<dbReference type="GO" id="GO:0016655">
    <property type="term" value="F:oxidoreductase activity, acting on NAD(P)H, quinone or similar compound as acceptor"/>
    <property type="evidence" value="ECO:0007669"/>
    <property type="project" value="UniProtKB-UniRule"/>
</dbReference>
<dbReference type="OrthoDB" id="9803734at2"/>
<dbReference type="AlphaFoldDB" id="A0A117MS51"/>
<keyword evidence="8" id="KW-1185">Reference proteome</keyword>
<dbReference type="InterPro" id="IPR018086">
    <property type="entry name" value="NADH_UbQ_OxRdtase_su1_CS"/>
</dbReference>
<keyword evidence="5 6" id="KW-0520">NAD</keyword>
<keyword evidence="5" id="KW-0830">Ubiquinone</keyword>
<sequence length="372" mass="40996">MSVSAISQISLPFLMGNNLNAWSDALAGLTISWFPLGLVIIAAIPLVFIALYALTYGVYGERKISAFMQDRLGPMEVGKWGILQTLADILKLLQKEDIVPTSADKFLFVIGPGILFVGSFLAFAVLPFSPAFIGANLNVGLFYAIGIVSLEVVGILAAGWGSNNKWSLYGAVRSVAQIVSYEIPAAIALLCGAMMAGTLDMQQISVQQSGPYGFAHFFLFQSPIAWLPFLIYFIASLAETNRAPFDIPEAESELVAGYFTEYSGMKFAVIFLAEYGSMFMVSAIISIVFLGGWNSPLPNLGSVALYDWTSGPVWGAFWIISKGFFFIFVQMWLRWTLPRLRVDQLMYLCWKVLTPFAFISFVLTAIWEIYVP</sequence>
<dbReference type="EC" id="7.1.1.-" evidence="5"/>
<evidence type="ECO:0000256" key="6">
    <source>
        <dbReference type="RuleBase" id="RU000471"/>
    </source>
</evidence>
<dbReference type="PROSITE" id="PS00667">
    <property type="entry name" value="COMPLEX1_ND1_1"/>
    <property type="match status" value="1"/>
</dbReference>
<dbReference type="PROSITE" id="PS00668">
    <property type="entry name" value="COMPLEX1_ND1_2"/>
    <property type="match status" value="1"/>
</dbReference>
<comment type="catalytic activity">
    <reaction evidence="5">
        <text>a quinone + NADH + 5 H(+)(in) = a quinol + NAD(+) + 4 H(+)(out)</text>
        <dbReference type="Rhea" id="RHEA:57888"/>
        <dbReference type="ChEBI" id="CHEBI:15378"/>
        <dbReference type="ChEBI" id="CHEBI:24646"/>
        <dbReference type="ChEBI" id="CHEBI:57540"/>
        <dbReference type="ChEBI" id="CHEBI:57945"/>
        <dbReference type="ChEBI" id="CHEBI:132124"/>
    </reaction>
</comment>
<dbReference type="GO" id="GO:0048038">
    <property type="term" value="F:quinone binding"/>
    <property type="evidence" value="ECO:0007669"/>
    <property type="project" value="UniProtKB-KW"/>
</dbReference>
<dbReference type="HAMAP" id="MF_01350">
    <property type="entry name" value="NDH1_NuoH"/>
    <property type="match status" value="1"/>
</dbReference>
<dbReference type="EMBL" id="LMBR01000014">
    <property type="protein sequence ID" value="KUL32816.1"/>
    <property type="molecule type" value="Genomic_DNA"/>
</dbReference>
<keyword evidence="5" id="KW-1278">Translocase</keyword>
<comment type="subunit">
    <text evidence="5">NDH-1 is composed of 14 different subunits. Subunits NuoA, H, J, K, L, M, N constitute the membrane sector of the complex.</text>
</comment>
<evidence type="ECO:0000256" key="2">
    <source>
        <dbReference type="ARBA" id="ARBA00022692"/>
    </source>
</evidence>
<proteinExistence type="inferred from homology"/>
<feature type="transmembrane region" description="Helical" evidence="5">
    <location>
        <begin position="140"/>
        <end position="160"/>
    </location>
</feature>
<keyword evidence="5" id="KW-0874">Quinone</keyword>
<evidence type="ECO:0000256" key="4">
    <source>
        <dbReference type="ARBA" id="ARBA00023136"/>
    </source>
</evidence>
<evidence type="ECO:0000313" key="7">
    <source>
        <dbReference type="EMBL" id="KUL32816.1"/>
    </source>
</evidence>
<gene>
    <name evidence="5" type="primary">nuoH</name>
    <name evidence="7" type="ORF">ASB62_01185</name>
</gene>
<dbReference type="RefSeq" id="WP_059138253.1">
    <property type="nucleotide sequence ID" value="NZ_LMBR01000014.1"/>
</dbReference>
<keyword evidence="2 5" id="KW-0812">Transmembrane</keyword>
<dbReference type="PANTHER" id="PTHR11432">
    <property type="entry name" value="NADH DEHYDROGENASE SUBUNIT 1"/>
    <property type="match status" value="1"/>
</dbReference>
<feature type="transmembrane region" description="Helical" evidence="5">
    <location>
        <begin position="345"/>
        <end position="367"/>
    </location>
</feature>
<evidence type="ECO:0000313" key="8">
    <source>
        <dbReference type="Proteomes" id="UP000053937"/>
    </source>
</evidence>
<dbReference type="GO" id="GO:0009060">
    <property type="term" value="P:aerobic respiration"/>
    <property type="evidence" value="ECO:0007669"/>
    <property type="project" value="TreeGrafter"/>
</dbReference>